<dbReference type="GO" id="GO:0046872">
    <property type="term" value="F:metal ion binding"/>
    <property type="evidence" value="ECO:0007669"/>
    <property type="project" value="UniProtKB-KW"/>
</dbReference>
<comment type="similarity">
    <text evidence="1">Belongs to the metallo-beta-lactamase superfamily.</text>
</comment>
<dbReference type="EMBL" id="CADCVB010000122">
    <property type="protein sequence ID" value="CAA9433070.1"/>
    <property type="molecule type" value="Genomic_DNA"/>
</dbReference>
<dbReference type="PANTHER" id="PTHR42978">
    <property type="entry name" value="QUORUM-QUENCHING LACTONASE YTNP-RELATED-RELATED"/>
    <property type="match status" value="1"/>
</dbReference>
<name>A0A6J4Q5X6_9ACTN</name>
<dbReference type="PANTHER" id="PTHR42978:SF6">
    <property type="entry name" value="QUORUM-QUENCHING LACTONASE YTNP-RELATED"/>
    <property type="match status" value="1"/>
</dbReference>
<sequence>MASDTLDVGSIKVRVLDDGTFITSAGNLFGEGSKNAKIRGAMHAVLVETGDALVLLDAGFGPELPEYLEGRYELRREENLMDRLEEAGHAPEDITHVVLSHLDVDHVGWAINPPSFPNATVYVQEAALEEGRQMPEGDGRREAVPAVEKGVEEGWCELLNGNAEIVEGLRVEVRSGHAEGHQISWIESGDDAALFTADLAPAKIWFDPDLIAGVDTDPEAARKNRIEVLTEAAERNAPVILYHDPRDFVVAVHKTEDDFEGVPWEE</sequence>
<evidence type="ECO:0000256" key="4">
    <source>
        <dbReference type="ARBA" id="ARBA00022833"/>
    </source>
</evidence>
<keyword evidence="3 6" id="KW-0378">Hydrolase</keyword>
<dbReference type="InterPro" id="IPR051013">
    <property type="entry name" value="MBL_superfamily_lactonases"/>
</dbReference>
<organism evidence="6">
    <name type="scientific">uncultured Rubrobacteraceae bacterium</name>
    <dbReference type="NCBI Taxonomy" id="349277"/>
    <lineage>
        <taxon>Bacteria</taxon>
        <taxon>Bacillati</taxon>
        <taxon>Actinomycetota</taxon>
        <taxon>Rubrobacteria</taxon>
        <taxon>Rubrobacterales</taxon>
        <taxon>Rubrobacteraceae</taxon>
        <taxon>environmental samples</taxon>
    </lineage>
</organism>
<feature type="domain" description="Metallo-beta-lactamase" evidence="5">
    <location>
        <begin position="41"/>
        <end position="243"/>
    </location>
</feature>
<dbReference type="Gene3D" id="3.60.15.10">
    <property type="entry name" value="Ribonuclease Z/Hydroxyacylglutathione hydrolase-like"/>
    <property type="match status" value="1"/>
</dbReference>
<dbReference type="GO" id="GO:0016787">
    <property type="term" value="F:hydrolase activity"/>
    <property type="evidence" value="ECO:0007669"/>
    <property type="project" value="UniProtKB-KW"/>
</dbReference>
<dbReference type="SUPFAM" id="SSF56281">
    <property type="entry name" value="Metallo-hydrolase/oxidoreductase"/>
    <property type="match status" value="1"/>
</dbReference>
<protein>
    <submittedName>
        <fullName evidence="6">MBL-fold metallo-hydrolase superfamily</fullName>
    </submittedName>
</protein>
<evidence type="ECO:0000256" key="1">
    <source>
        <dbReference type="ARBA" id="ARBA00007749"/>
    </source>
</evidence>
<dbReference type="SMART" id="SM00849">
    <property type="entry name" value="Lactamase_B"/>
    <property type="match status" value="1"/>
</dbReference>
<keyword evidence="4" id="KW-0862">Zinc</keyword>
<dbReference type="InterPro" id="IPR036866">
    <property type="entry name" value="RibonucZ/Hydroxyglut_hydro"/>
</dbReference>
<evidence type="ECO:0000259" key="5">
    <source>
        <dbReference type="SMART" id="SM00849"/>
    </source>
</evidence>
<dbReference type="AlphaFoldDB" id="A0A6J4Q5X6"/>
<dbReference type="Pfam" id="PF00753">
    <property type="entry name" value="Lactamase_B"/>
    <property type="match status" value="1"/>
</dbReference>
<gene>
    <name evidence="6" type="ORF">AVDCRST_MAG78-1832</name>
</gene>
<proteinExistence type="inferred from homology"/>
<reference evidence="6" key="1">
    <citation type="submission" date="2020-02" db="EMBL/GenBank/DDBJ databases">
        <authorList>
            <person name="Meier V. D."/>
        </authorList>
    </citation>
    <scope>NUCLEOTIDE SEQUENCE</scope>
    <source>
        <strain evidence="6">AVDCRST_MAG78</strain>
    </source>
</reference>
<evidence type="ECO:0000313" key="6">
    <source>
        <dbReference type="EMBL" id="CAA9433070.1"/>
    </source>
</evidence>
<evidence type="ECO:0000256" key="2">
    <source>
        <dbReference type="ARBA" id="ARBA00022723"/>
    </source>
</evidence>
<accession>A0A6J4Q5X6</accession>
<dbReference type="InterPro" id="IPR001279">
    <property type="entry name" value="Metallo-B-lactamas"/>
</dbReference>
<keyword evidence="2" id="KW-0479">Metal-binding</keyword>
<evidence type="ECO:0000256" key="3">
    <source>
        <dbReference type="ARBA" id="ARBA00022801"/>
    </source>
</evidence>